<dbReference type="PATRIC" id="fig|1423750.3.peg.457"/>
<keyword evidence="3" id="KW-0812">Transmembrane</keyword>
<keyword evidence="5" id="KW-0326">Glycosidase</keyword>
<organism evidence="5 6">
    <name type="scientific">Liquorilactobacillus ghanensis DSM 18630</name>
    <dbReference type="NCBI Taxonomy" id="1423750"/>
    <lineage>
        <taxon>Bacteria</taxon>
        <taxon>Bacillati</taxon>
        <taxon>Bacillota</taxon>
        <taxon>Bacilli</taxon>
        <taxon>Lactobacillales</taxon>
        <taxon>Lactobacillaceae</taxon>
        <taxon>Liquorilactobacillus</taxon>
    </lineage>
</organism>
<dbReference type="PANTHER" id="PTHR42715">
    <property type="entry name" value="BETA-GLUCOSIDASE"/>
    <property type="match status" value="1"/>
</dbReference>
<protein>
    <submittedName>
        <fullName evidence="5">Beta-glucosidase-related glycosidase</fullName>
    </submittedName>
</protein>
<gene>
    <name evidence="5" type="ORF">FC89_GL000445</name>
</gene>
<feature type="domain" description="Fibronectin type III-like" evidence="4">
    <location>
        <begin position="441"/>
        <end position="515"/>
    </location>
</feature>
<dbReference type="Gene3D" id="2.60.40.10">
    <property type="entry name" value="Immunoglobulins"/>
    <property type="match status" value="1"/>
</dbReference>
<evidence type="ECO:0000313" key="6">
    <source>
        <dbReference type="Proteomes" id="UP000051451"/>
    </source>
</evidence>
<name>A0A0R1VVW3_9LACO</name>
<evidence type="ECO:0000256" key="1">
    <source>
        <dbReference type="ARBA" id="ARBA00005336"/>
    </source>
</evidence>
<dbReference type="SMART" id="SM01217">
    <property type="entry name" value="Fn3_like"/>
    <property type="match status" value="1"/>
</dbReference>
<dbReference type="InterPro" id="IPR036962">
    <property type="entry name" value="Glyco_hydro_3_N_sf"/>
</dbReference>
<evidence type="ECO:0000313" key="5">
    <source>
        <dbReference type="EMBL" id="KRM07129.1"/>
    </source>
</evidence>
<comment type="caution">
    <text evidence="5">The sequence shown here is derived from an EMBL/GenBank/DDBJ whole genome shotgun (WGS) entry which is preliminary data.</text>
</comment>
<dbReference type="GO" id="GO:0005975">
    <property type="term" value="P:carbohydrate metabolic process"/>
    <property type="evidence" value="ECO:0007669"/>
    <property type="project" value="InterPro"/>
</dbReference>
<dbReference type="Pfam" id="PF01915">
    <property type="entry name" value="Glyco_hydro_3_C"/>
    <property type="match status" value="1"/>
</dbReference>
<dbReference type="Proteomes" id="UP000051451">
    <property type="component" value="Unassembled WGS sequence"/>
</dbReference>
<accession>A0A0R1VVW3</accession>
<dbReference type="SUPFAM" id="SSF52279">
    <property type="entry name" value="Beta-D-glucan exohydrolase, C-terminal domain"/>
    <property type="match status" value="1"/>
</dbReference>
<keyword evidence="2" id="KW-0378">Hydrolase</keyword>
<dbReference type="InterPro" id="IPR017853">
    <property type="entry name" value="GH"/>
</dbReference>
<dbReference type="Gene3D" id="3.40.50.1700">
    <property type="entry name" value="Glycoside hydrolase family 3 C-terminal domain"/>
    <property type="match status" value="1"/>
</dbReference>
<comment type="similarity">
    <text evidence="1">Belongs to the glycosyl hydrolase 3 family.</text>
</comment>
<dbReference type="GO" id="GO:0004553">
    <property type="term" value="F:hydrolase activity, hydrolyzing O-glycosyl compounds"/>
    <property type="evidence" value="ECO:0007669"/>
    <property type="project" value="InterPro"/>
</dbReference>
<feature type="transmembrane region" description="Helical" evidence="3">
    <location>
        <begin position="7"/>
        <end position="28"/>
    </location>
</feature>
<keyword evidence="3" id="KW-0472">Membrane</keyword>
<dbReference type="Pfam" id="PF14310">
    <property type="entry name" value="Fn3-like"/>
    <property type="match status" value="1"/>
</dbReference>
<reference evidence="5 6" key="1">
    <citation type="journal article" date="2015" name="Genome Announc.">
        <title>Expanding the biotechnology potential of lactobacilli through comparative genomics of 213 strains and associated genera.</title>
        <authorList>
            <person name="Sun Z."/>
            <person name="Harris H.M."/>
            <person name="McCann A."/>
            <person name="Guo C."/>
            <person name="Argimon S."/>
            <person name="Zhang W."/>
            <person name="Yang X."/>
            <person name="Jeffery I.B."/>
            <person name="Cooney J.C."/>
            <person name="Kagawa T.F."/>
            <person name="Liu W."/>
            <person name="Song Y."/>
            <person name="Salvetti E."/>
            <person name="Wrobel A."/>
            <person name="Rasinkangas P."/>
            <person name="Parkhill J."/>
            <person name="Rea M.C."/>
            <person name="O'Sullivan O."/>
            <person name="Ritari J."/>
            <person name="Douillard F.P."/>
            <person name="Paul Ross R."/>
            <person name="Yang R."/>
            <person name="Briner A.E."/>
            <person name="Felis G.E."/>
            <person name="de Vos W.M."/>
            <person name="Barrangou R."/>
            <person name="Klaenhammer T.R."/>
            <person name="Caufield P.W."/>
            <person name="Cui Y."/>
            <person name="Zhang H."/>
            <person name="O'Toole P.W."/>
        </authorList>
    </citation>
    <scope>NUCLEOTIDE SEQUENCE [LARGE SCALE GENOMIC DNA]</scope>
    <source>
        <strain evidence="5 6">DSM 18630</strain>
    </source>
</reference>
<dbReference type="STRING" id="1423750.FC89_GL000445"/>
<dbReference type="EMBL" id="AZGB01000009">
    <property type="protein sequence ID" value="KRM07129.1"/>
    <property type="molecule type" value="Genomic_DNA"/>
</dbReference>
<dbReference type="Pfam" id="PF00933">
    <property type="entry name" value="Glyco_hydro_3"/>
    <property type="match status" value="1"/>
</dbReference>
<dbReference type="InterPro" id="IPR050288">
    <property type="entry name" value="Cellulose_deg_GH3"/>
</dbReference>
<proteinExistence type="inferred from homology"/>
<evidence type="ECO:0000256" key="3">
    <source>
        <dbReference type="SAM" id="Phobius"/>
    </source>
</evidence>
<feature type="transmembrane region" description="Helical" evidence="3">
    <location>
        <begin position="922"/>
        <end position="944"/>
    </location>
</feature>
<keyword evidence="6" id="KW-1185">Reference proteome</keyword>
<dbReference type="InterPro" id="IPR026891">
    <property type="entry name" value="Fn3-like"/>
</dbReference>
<feature type="transmembrane region" description="Helical" evidence="3">
    <location>
        <begin position="65"/>
        <end position="84"/>
    </location>
</feature>
<evidence type="ECO:0000259" key="4">
    <source>
        <dbReference type="SMART" id="SM01217"/>
    </source>
</evidence>
<dbReference type="AlphaFoldDB" id="A0A0R1VVW3"/>
<feature type="transmembrane region" description="Helical" evidence="3">
    <location>
        <begin position="34"/>
        <end position="53"/>
    </location>
</feature>
<dbReference type="InterPro" id="IPR001764">
    <property type="entry name" value="Glyco_hydro_3_N"/>
</dbReference>
<dbReference type="InterPro" id="IPR036881">
    <property type="entry name" value="Glyco_hydro_3_C_sf"/>
</dbReference>
<dbReference type="Gene3D" id="3.20.20.300">
    <property type="entry name" value="Glycoside hydrolase, family 3, N-terminal domain"/>
    <property type="match status" value="1"/>
</dbReference>
<keyword evidence="3" id="KW-1133">Transmembrane helix</keyword>
<dbReference type="SUPFAM" id="SSF51445">
    <property type="entry name" value="(Trans)glycosidases"/>
    <property type="match status" value="1"/>
</dbReference>
<sequence length="950" mass="105355">MIIGGGGWYLHGLLSGGVVTMADIMVTVNKVAKYLIPILLLLVVIIILLIVFRKRDPQFKFWLKWESGIILLVAIVLTLNIVLLEPLSSLINLNYARMGSVSEATLKQGDNVAQDISEEGTVLLKNTNNYLPLKSQKNINVFGWASTNPIYGGTGSGGSASANSVNIYQGLKSSGFKTNNSLNKFYTKYRTKRPTLSMMAQDWTLPEPARSQYSKKLIANSKAFSNTALVVIARPGGEGADLPKDVKAKGVTYKGNKGDFKKGDTYLQLTKSERDMLKMVNSNFKNVIVLVNSANPMELGWLNKYDHIKSALWMAGPGEKGFSALGQVLRGKVNPSGRTVDTYAYNIKNSPSFNNFGDFKYSNGKYSFVNYSENIYVGYKFYETYYKGNEKGYEQAVQYPFGYGMSYTTFTQKMSNLKQSMDGSIKFTVTVKNTGKTAGKDVVQAYYTAPYNNNDTEKAATNLLSFKKTKKLQPGASQTLNFKLKRSDMSSYSEKNGGAYVLDQGDYQIQIKENSHKVLDSKDYNVAQTVVYNKNNKRSSDKKVATNKFADASGDVNYLSRKDNFANYKQATAAPKTEKLTNKQKSNLVALSTAKDNGTNEKMPVTGKKGSLELADLRGKSYNDKNWDKLLDQLSIKDMNRLITYGGYQTVSIGSIKKAHTYDFDGPSGFTSFIIPIKATTFPVATMIAATWNTKLANSRGKVMGKQGNELGVSGWYGPAMNIHRNALAGRNFEYYSEDSTLSGDMAANEILGAKHYGVYAYMKHFAMNDQETNRLNKLLTWSSEQAIREIYLKPFEIAVKDGKASAAMSSFNYIGDKWSGANDVLLQKVLRGEWGFHGMVETDYFGGYGYMSGNNAIKNGNDLMLSTTGESGSAIVNTKKSGTVKAMRNASHNILYTVVNSSAYKNYQKGDSLKLPWQKTLIKYDIIVAIVLVALQCLVVVLYRRKFNR</sequence>
<dbReference type="PRINTS" id="PR00133">
    <property type="entry name" value="GLHYDRLASE3"/>
</dbReference>
<dbReference type="InterPro" id="IPR002772">
    <property type="entry name" value="Glyco_hydro_3_C"/>
</dbReference>
<evidence type="ECO:0000256" key="2">
    <source>
        <dbReference type="ARBA" id="ARBA00022801"/>
    </source>
</evidence>
<dbReference type="PANTHER" id="PTHR42715:SF10">
    <property type="entry name" value="BETA-GLUCOSIDASE"/>
    <property type="match status" value="1"/>
</dbReference>
<dbReference type="InterPro" id="IPR013783">
    <property type="entry name" value="Ig-like_fold"/>
</dbReference>